<dbReference type="InterPro" id="IPR017804">
    <property type="entry name" value="MeTrfase_EgtD-like"/>
</dbReference>
<dbReference type="GO" id="GO:0052699">
    <property type="term" value="P:ergothioneine biosynthetic process"/>
    <property type="evidence" value="ECO:0007669"/>
    <property type="project" value="UniProtKB-UniRule"/>
</dbReference>
<dbReference type="UniPathway" id="UPA01014"/>
<keyword evidence="1 3" id="KW-0489">Methyltransferase</keyword>
<comment type="pathway">
    <text evidence="3">Amino-acid biosynthesis; ergothioneine biosynthesis.</text>
</comment>
<dbReference type="EC" id="2.1.1.44" evidence="3"/>
<keyword evidence="3" id="KW-0949">S-adenosyl-L-methionine</keyword>
<dbReference type="RefSeq" id="WP_187738915.1">
    <property type="nucleotide sequence ID" value="NZ_CP060825.1"/>
</dbReference>
<organism evidence="5 6">
    <name type="scientific">Streptomyces genisteinicus</name>
    <dbReference type="NCBI Taxonomy" id="2768068"/>
    <lineage>
        <taxon>Bacteria</taxon>
        <taxon>Bacillati</taxon>
        <taxon>Actinomycetota</taxon>
        <taxon>Actinomycetes</taxon>
        <taxon>Kitasatosporales</taxon>
        <taxon>Streptomycetaceae</taxon>
        <taxon>Streptomyces</taxon>
    </lineage>
</organism>
<accession>A0A7H0HME4</accession>
<protein>
    <recommendedName>
        <fullName evidence="3">Histidine N-alpha-methyltransferase</fullName>
        <ecNumber evidence="3">2.1.1.44</ecNumber>
    </recommendedName>
    <alternativeName>
        <fullName evidence="3">Histidine trimethyltransferase</fullName>
    </alternativeName>
</protein>
<reference evidence="5 6" key="1">
    <citation type="submission" date="2020-08" db="EMBL/GenBank/DDBJ databases">
        <title>A novel species.</title>
        <authorList>
            <person name="Gao J."/>
        </authorList>
    </citation>
    <scope>NUCLEOTIDE SEQUENCE [LARGE SCALE GENOMIC DNA]</scope>
    <source>
        <strain evidence="5 6">CRPJ-33</strain>
    </source>
</reference>
<name>A0A7H0HME4_9ACTN</name>
<gene>
    <name evidence="3 5" type="primary">egtD</name>
    <name evidence="5" type="ORF">IAG43_01385</name>
</gene>
<feature type="binding site" evidence="3">
    <location>
        <position position="57"/>
    </location>
    <ligand>
        <name>L-histidine</name>
        <dbReference type="ChEBI" id="CHEBI:57595"/>
    </ligand>
</feature>
<feature type="binding site" evidence="3">
    <location>
        <begin position="280"/>
        <end position="282"/>
    </location>
    <ligand>
        <name>L-histidine</name>
        <dbReference type="ChEBI" id="CHEBI:57595"/>
    </ligand>
</feature>
<proteinExistence type="inferred from homology"/>
<evidence type="ECO:0000313" key="5">
    <source>
        <dbReference type="EMBL" id="QNP61710.1"/>
    </source>
</evidence>
<evidence type="ECO:0000256" key="3">
    <source>
        <dbReference type="HAMAP-Rule" id="MF_02037"/>
    </source>
</evidence>
<dbReference type="EMBL" id="CP060825">
    <property type="protein sequence ID" value="QNP61710.1"/>
    <property type="molecule type" value="Genomic_DNA"/>
</dbReference>
<comment type="subunit">
    <text evidence="3">Monomer.</text>
</comment>
<comment type="similarity">
    <text evidence="3">Belongs to the methyltransferase superfamily. EgtD family.</text>
</comment>
<dbReference type="InterPro" id="IPR019257">
    <property type="entry name" value="MeTrfase_dom"/>
</dbReference>
<feature type="binding site" evidence="3">
    <location>
        <position position="87"/>
    </location>
    <ligand>
        <name>S-adenosyl-L-methionine</name>
        <dbReference type="ChEBI" id="CHEBI:59789"/>
    </ligand>
</feature>
<dbReference type="GO" id="GO:0032259">
    <property type="term" value="P:methylation"/>
    <property type="evidence" value="ECO:0007669"/>
    <property type="project" value="UniProtKB-KW"/>
</dbReference>
<sequence>MSPFLLTRTLPEDATGADLRADVLNGLTRTPKVLPPKWFYDARGSELFEEITRLPEYYPTRAEREILAARAGEIAAATGARTLVELGSGSSEKTRFLLDALTALHTYVPVDVSESALTGAAEALLAERPGLDVHALIADFTRGLALPGTPGPRLVAFLGGTIGNLLPAERALFLRSVRDLLEPGDALLLGTDLVKDEQVLVRAYDDAAGVTAQFNKNVLSVLARELGADVDPADFDHVAVWDHEHEWIEMRLRARSAVTVKIRELDLVVPFAAGEEMRTEVSAKFRQEGVRDELAAAGLELSHWWTDTEGRFALSLATAS</sequence>
<comment type="function">
    <text evidence="3">Catalyzes the SAM-dependent triple methylation of the alpha-amino group of histidine to form hercynine, a step in the biosynthesis pathway of ergothioneine.</text>
</comment>
<dbReference type="InterPro" id="IPR032888">
    <property type="entry name" value="EgtD_Actinobacteria"/>
</dbReference>
<dbReference type="Pfam" id="PF10017">
    <property type="entry name" value="Methyltransf_33"/>
    <property type="match status" value="1"/>
</dbReference>
<dbReference type="NCBIfam" id="TIGR03438">
    <property type="entry name" value="egtD_ergothio"/>
    <property type="match status" value="1"/>
</dbReference>
<dbReference type="Proteomes" id="UP000516230">
    <property type="component" value="Chromosome"/>
</dbReference>
<keyword evidence="2 3" id="KW-0808">Transferase</keyword>
<keyword evidence="6" id="KW-1185">Reference proteome</keyword>
<dbReference type="GO" id="GO:0052706">
    <property type="term" value="F:L-histidine N(alpha)-methyltransferase activity"/>
    <property type="evidence" value="ECO:0007669"/>
    <property type="project" value="UniProtKB-UniRule"/>
</dbReference>
<feature type="binding site" evidence="3">
    <location>
        <position position="93"/>
    </location>
    <ligand>
        <name>S-adenosyl-L-methionine</name>
        <dbReference type="ChEBI" id="CHEBI:59789"/>
    </ligand>
</feature>
<dbReference type="PIRSF" id="PIRSF018005">
    <property type="entry name" value="UCP018005"/>
    <property type="match status" value="1"/>
</dbReference>
<evidence type="ECO:0000256" key="1">
    <source>
        <dbReference type="ARBA" id="ARBA00022603"/>
    </source>
</evidence>
<feature type="binding site" evidence="3">
    <location>
        <position position="111"/>
    </location>
    <ligand>
        <name>S-adenosyl-L-methionine</name>
        <dbReference type="ChEBI" id="CHEBI:59789"/>
    </ligand>
</feature>
<feature type="binding site" evidence="3">
    <location>
        <position position="204"/>
    </location>
    <ligand>
        <name>L-histidine</name>
        <dbReference type="ChEBI" id="CHEBI:57595"/>
    </ligand>
</feature>
<dbReference type="PANTHER" id="PTHR43397:SF1">
    <property type="entry name" value="ERGOTHIONEINE BIOSYNTHESIS PROTEIN 1"/>
    <property type="match status" value="1"/>
</dbReference>
<feature type="binding site" evidence="3">
    <location>
        <begin position="139"/>
        <end position="140"/>
    </location>
    <ligand>
        <name>S-adenosyl-L-methionine</name>
        <dbReference type="ChEBI" id="CHEBI:59789"/>
    </ligand>
</feature>
<dbReference type="AlphaFoldDB" id="A0A7H0HME4"/>
<comment type="catalytic activity">
    <reaction evidence="3">
        <text>L-histidine + 3 S-adenosyl-L-methionine = hercynine + 3 S-adenosyl-L-homocysteine + 3 H(+)</text>
        <dbReference type="Rhea" id="RHEA:38471"/>
        <dbReference type="ChEBI" id="CHEBI:15378"/>
        <dbReference type="ChEBI" id="CHEBI:15781"/>
        <dbReference type="ChEBI" id="CHEBI:57595"/>
        <dbReference type="ChEBI" id="CHEBI:57856"/>
        <dbReference type="ChEBI" id="CHEBI:59789"/>
        <dbReference type="EC" id="2.1.1.44"/>
    </reaction>
</comment>
<dbReference type="SUPFAM" id="SSF53335">
    <property type="entry name" value="S-adenosyl-L-methionine-dependent methyltransferases"/>
    <property type="match status" value="1"/>
</dbReference>
<dbReference type="HAMAP" id="MF_02037">
    <property type="entry name" value="EgtD"/>
    <property type="match status" value="1"/>
</dbReference>
<feature type="binding site" evidence="3">
    <location>
        <position position="164"/>
    </location>
    <ligand>
        <name>L-histidine</name>
        <dbReference type="ChEBI" id="CHEBI:57595"/>
    </ligand>
</feature>
<feature type="domain" description="Histidine-specific methyltransferase SAM-dependent" evidence="4">
    <location>
        <begin position="20"/>
        <end position="318"/>
    </location>
</feature>
<evidence type="ECO:0000259" key="4">
    <source>
        <dbReference type="Pfam" id="PF10017"/>
    </source>
</evidence>
<dbReference type="KEGG" id="sgj:IAG43_01385"/>
<dbReference type="Gene3D" id="3.40.50.150">
    <property type="entry name" value="Vaccinia Virus protein VP39"/>
    <property type="match status" value="1"/>
</dbReference>
<dbReference type="InterPro" id="IPR035094">
    <property type="entry name" value="EgtD"/>
</dbReference>
<dbReference type="PANTHER" id="PTHR43397">
    <property type="entry name" value="ERGOTHIONEINE BIOSYNTHESIS PROTEIN 1"/>
    <property type="match status" value="1"/>
</dbReference>
<dbReference type="InterPro" id="IPR051128">
    <property type="entry name" value="EgtD_Methyltrsf_superfamily"/>
</dbReference>
<evidence type="ECO:0000313" key="6">
    <source>
        <dbReference type="Proteomes" id="UP000516230"/>
    </source>
</evidence>
<evidence type="ECO:0000256" key="2">
    <source>
        <dbReference type="ARBA" id="ARBA00022679"/>
    </source>
</evidence>
<dbReference type="InterPro" id="IPR029063">
    <property type="entry name" value="SAM-dependent_MTases_sf"/>
</dbReference>
<dbReference type="GO" id="GO:0008276">
    <property type="term" value="F:protein methyltransferase activity"/>
    <property type="evidence" value="ECO:0007669"/>
    <property type="project" value="InterPro"/>
</dbReference>